<dbReference type="EMBL" id="KN822126">
    <property type="protein sequence ID" value="KIM55841.1"/>
    <property type="molecule type" value="Genomic_DNA"/>
</dbReference>
<evidence type="ECO:0000313" key="1">
    <source>
        <dbReference type="EMBL" id="KIM55841.1"/>
    </source>
</evidence>
<gene>
    <name evidence="1" type="ORF">SCLCIDRAFT_280520</name>
</gene>
<name>A0A0C3DIE3_9AGAM</name>
<sequence length="94" mass="11194">MKHTHMAAQRQLSRCDHQVPRCNRQTLDENECKNEAHILNYVLHLVAKVMLYSQNTFHLLFLCFKSHLVSYLRAYIFPHLLNVNPRRCHSLCAY</sequence>
<keyword evidence="2" id="KW-1185">Reference proteome</keyword>
<dbReference type="InParanoid" id="A0A0C3DIE3"/>
<protein>
    <submittedName>
        <fullName evidence="1">Uncharacterized protein</fullName>
    </submittedName>
</protein>
<evidence type="ECO:0000313" key="2">
    <source>
        <dbReference type="Proteomes" id="UP000053989"/>
    </source>
</evidence>
<dbReference type="AlphaFoldDB" id="A0A0C3DIE3"/>
<proteinExistence type="predicted"/>
<organism evidence="1 2">
    <name type="scientific">Scleroderma citrinum Foug A</name>
    <dbReference type="NCBI Taxonomy" id="1036808"/>
    <lineage>
        <taxon>Eukaryota</taxon>
        <taxon>Fungi</taxon>
        <taxon>Dikarya</taxon>
        <taxon>Basidiomycota</taxon>
        <taxon>Agaricomycotina</taxon>
        <taxon>Agaricomycetes</taxon>
        <taxon>Agaricomycetidae</taxon>
        <taxon>Boletales</taxon>
        <taxon>Sclerodermatineae</taxon>
        <taxon>Sclerodermataceae</taxon>
        <taxon>Scleroderma</taxon>
    </lineage>
</organism>
<dbReference type="HOGENOM" id="CLU_2387445_0_0_1"/>
<accession>A0A0C3DIE3</accession>
<reference evidence="1 2" key="1">
    <citation type="submission" date="2014-04" db="EMBL/GenBank/DDBJ databases">
        <authorList>
            <consortium name="DOE Joint Genome Institute"/>
            <person name="Kuo A."/>
            <person name="Kohler A."/>
            <person name="Nagy L.G."/>
            <person name="Floudas D."/>
            <person name="Copeland A."/>
            <person name="Barry K.W."/>
            <person name="Cichocki N."/>
            <person name="Veneault-Fourrey C."/>
            <person name="LaButti K."/>
            <person name="Lindquist E.A."/>
            <person name="Lipzen A."/>
            <person name="Lundell T."/>
            <person name="Morin E."/>
            <person name="Murat C."/>
            <person name="Sun H."/>
            <person name="Tunlid A."/>
            <person name="Henrissat B."/>
            <person name="Grigoriev I.V."/>
            <person name="Hibbett D.S."/>
            <person name="Martin F."/>
            <person name="Nordberg H.P."/>
            <person name="Cantor M.N."/>
            <person name="Hua S.X."/>
        </authorList>
    </citation>
    <scope>NUCLEOTIDE SEQUENCE [LARGE SCALE GENOMIC DNA]</scope>
    <source>
        <strain evidence="1 2">Foug A</strain>
    </source>
</reference>
<reference evidence="2" key="2">
    <citation type="submission" date="2015-01" db="EMBL/GenBank/DDBJ databases">
        <title>Evolutionary Origins and Diversification of the Mycorrhizal Mutualists.</title>
        <authorList>
            <consortium name="DOE Joint Genome Institute"/>
            <consortium name="Mycorrhizal Genomics Consortium"/>
            <person name="Kohler A."/>
            <person name="Kuo A."/>
            <person name="Nagy L.G."/>
            <person name="Floudas D."/>
            <person name="Copeland A."/>
            <person name="Barry K.W."/>
            <person name="Cichocki N."/>
            <person name="Veneault-Fourrey C."/>
            <person name="LaButti K."/>
            <person name="Lindquist E.A."/>
            <person name="Lipzen A."/>
            <person name="Lundell T."/>
            <person name="Morin E."/>
            <person name="Murat C."/>
            <person name="Riley R."/>
            <person name="Ohm R."/>
            <person name="Sun H."/>
            <person name="Tunlid A."/>
            <person name="Henrissat B."/>
            <person name="Grigoriev I.V."/>
            <person name="Hibbett D.S."/>
            <person name="Martin F."/>
        </authorList>
    </citation>
    <scope>NUCLEOTIDE SEQUENCE [LARGE SCALE GENOMIC DNA]</scope>
    <source>
        <strain evidence="2">Foug A</strain>
    </source>
</reference>
<dbReference type="Proteomes" id="UP000053989">
    <property type="component" value="Unassembled WGS sequence"/>
</dbReference>